<reference evidence="1" key="1">
    <citation type="submission" date="2022-03" db="EMBL/GenBank/DDBJ databases">
        <title>A functionally conserved STORR gene fusion in Papaver species that diverged 16.8 million years ago.</title>
        <authorList>
            <person name="Catania T."/>
        </authorList>
    </citation>
    <scope>NUCLEOTIDE SEQUENCE</scope>
    <source>
        <strain evidence="1">S-191538</strain>
    </source>
</reference>
<accession>A0AA41UYM9</accession>
<dbReference type="Proteomes" id="UP001177140">
    <property type="component" value="Unassembled WGS sequence"/>
</dbReference>
<keyword evidence="2" id="KW-1185">Reference proteome</keyword>
<evidence type="ECO:0000313" key="2">
    <source>
        <dbReference type="Proteomes" id="UP001177140"/>
    </source>
</evidence>
<dbReference type="AlphaFoldDB" id="A0AA41UYM9"/>
<organism evidence="1 2">
    <name type="scientific">Papaver nudicaule</name>
    <name type="common">Iceland poppy</name>
    <dbReference type="NCBI Taxonomy" id="74823"/>
    <lineage>
        <taxon>Eukaryota</taxon>
        <taxon>Viridiplantae</taxon>
        <taxon>Streptophyta</taxon>
        <taxon>Embryophyta</taxon>
        <taxon>Tracheophyta</taxon>
        <taxon>Spermatophyta</taxon>
        <taxon>Magnoliopsida</taxon>
        <taxon>Ranunculales</taxon>
        <taxon>Papaveraceae</taxon>
        <taxon>Papaveroideae</taxon>
        <taxon>Papaver</taxon>
    </lineage>
</organism>
<sequence>MVLLYDQRIAGSQSPEDLFIYNEVTCAKRPKRQRPPSTSSSEFHDLIENLNERFKNQKRKDDNAAFKQDMLNRLGLSPCCSVTFKILHKSDN</sequence>
<evidence type="ECO:0000313" key="1">
    <source>
        <dbReference type="EMBL" id="MCL7024291.1"/>
    </source>
</evidence>
<protein>
    <submittedName>
        <fullName evidence="1">Uncharacterized protein</fullName>
    </submittedName>
</protein>
<gene>
    <name evidence="1" type="ORF">MKW94_013933</name>
</gene>
<comment type="caution">
    <text evidence="1">The sequence shown here is derived from an EMBL/GenBank/DDBJ whole genome shotgun (WGS) entry which is preliminary data.</text>
</comment>
<name>A0AA41UYM9_PAPNU</name>
<proteinExistence type="predicted"/>
<dbReference type="EMBL" id="JAJJMA010032872">
    <property type="protein sequence ID" value="MCL7024291.1"/>
    <property type="molecule type" value="Genomic_DNA"/>
</dbReference>